<organism evidence="2 3">
    <name type="scientific">Microcaecilia unicolor</name>
    <dbReference type="NCBI Taxonomy" id="1415580"/>
    <lineage>
        <taxon>Eukaryota</taxon>
        <taxon>Metazoa</taxon>
        <taxon>Chordata</taxon>
        <taxon>Craniata</taxon>
        <taxon>Vertebrata</taxon>
        <taxon>Euteleostomi</taxon>
        <taxon>Amphibia</taxon>
        <taxon>Gymnophiona</taxon>
        <taxon>Siphonopidae</taxon>
        <taxon>Microcaecilia</taxon>
    </lineage>
</organism>
<dbReference type="AlphaFoldDB" id="A0A6P7YYC3"/>
<accession>A0A6P7YYC3</accession>
<dbReference type="KEGG" id="muo:115477066"/>
<dbReference type="Proteomes" id="UP000515156">
    <property type="component" value="Chromosome 9"/>
</dbReference>
<reference evidence="3" key="1">
    <citation type="submission" date="2025-08" db="UniProtKB">
        <authorList>
            <consortium name="RefSeq"/>
        </authorList>
    </citation>
    <scope>IDENTIFICATION</scope>
</reference>
<name>A0A6P7YYC3_9AMPH</name>
<dbReference type="GeneID" id="115477066"/>
<gene>
    <name evidence="3" type="primary">LOC115477066</name>
</gene>
<evidence type="ECO:0000313" key="2">
    <source>
        <dbReference type="Proteomes" id="UP000515156"/>
    </source>
</evidence>
<feature type="coiled-coil region" evidence="1">
    <location>
        <begin position="68"/>
        <end position="193"/>
    </location>
</feature>
<evidence type="ECO:0000313" key="3">
    <source>
        <dbReference type="RefSeq" id="XP_030069541.1"/>
    </source>
</evidence>
<dbReference type="RefSeq" id="XP_030069541.1">
    <property type="nucleotide sequence ID" value="XM_030213681.1"/>
</dbReference>
<evidence type="ECO:0000256" key="1">
    <source>
        <dbReference type="SAM" id="Coils"/>
    </source>
</evidence>
<protein>
    <submittedName>
        <fullName evidence="3">Uncharacterized protein LOC115477066</fullName>
    </submittedName>
</protein>
<keyword evidence="2" id="KW-1185">Reference proteome</keyword>
<proteinExistence type="predicted"/>
<sequence>MLSFDETEHERHEEKQLHWAVNAVENSTGGKVSAGGNWGPQPAMAKTLKNDKKRLQHLTEENLRWMSCSWKENRKKELEEVLRELEEEGKATRIVAEEIADVIEEKKDYIERDCWAIKNYMTEREILMKNKRCLQKDTEGLQENIALLEMEVRTGFLRPPVPATDSVMYEIIKAEWDEEMRKEAQRERQEEQQSQRHKFLNFILTRLLRCLGNITLTFVSYMVLWLAVDSCKFQDQSFWAVFFEDFIPLHASGLKPI</sequence>
<keyword evidence="1" id="KW-0175">Coiled coil</keyword>
<dbReference type="OrthoDB" id="10476136at2759"/>
<dbReference type="InParanoid" id="A0A6P7YYC3"/>